<accession>A0A6C0EXN6</accession>
<feature type="region of interest" description="Disordered" evidence="1">
    <location>
        <begin position="458"/>
        <end position="566"/>
    </location>
</feature>
<reference evidence="2" key="1">
    <citation type="journal article" date="2020" name="Nature">
        <title>Giant virus diversity and host interactions through global metagenomics.</title>
        <authorList>
            <person name="Schulz F."/>
            <person name="Roux S."/>
            <person name="Paez-Espino D."/>
            <person name="Jungbluth S."/>
            <person name="Walsh D.A."/>
            <person name="Denef V.J."/>
            <person name="McMahon K.D."/>
            <person name="Konstantinidis K.T."/>
            <person name="Eloe-Fadrosh E.A."/>
            <person name="Kyrpides N.C."/>
            <person name="Woyke T."/>
        </authorList>
    </citation>
    <scope>NUCLEOTIDE SEQUENCE</scope>
    <source>
        <strain evidence="2">GVMAG-M-3300009161-52</strain>
    </source>
</reference>
<dbReference type="AlphaFoldDB" id="A0A6C0EXN6"/>
<feature type="compositionally biased region" description="Basic and acidic residues" evidence="1">
    <location>
        <begin position="460"/>
        <end position="552"/>
    </location>
</feature>
<feature type="compositionally biased region" description="Low complexity" evidence="1">
    <location>
        <begin position="589"/>
        <end position="607"/>
    </location>
</feature>
<evidence type="ECO:0000313" key="2">
    <source>
        <dbReference type="EMBL" id="QHT33768.1"/>
    </source>
</evidence>
<name>A0A6C0EXN6_9ZZZZ</name>
<evidence type="ECO:0000256" key="1">
    <source>
        <dbReference type="SAM" id="MobiDB-lite"/>
    </source>
</evidence>
<feature type="compositionally biased region" description="Polar residues" evidence="1">
    <location>
        <begin position="553"/>
        <end position="563"/>
    </location>
</feature>
<dbReference type="EMBL" id="MN738978">
    <property type="protein sequence ID" value="QHT33768.1"/>
    <property type="molecule type" value="Genomic_DNA"/>
</dbReference>
<sequence length="620" mass="72350">MSDNTSSNFQSKKEKAEIKTINTVMTSSKASAPNKASIDIFYDNRKSLFDICGNIINKESYPFINILSTYLVDIVESIDSEIKQSTRNSMVNWREKKNPKLLSKFINSDDNINIINRSMNKITSANYLTIVKEITDTLMQDNFRKLPDYSKFLFDTVIKKCLNDESFAKDYMQFLVSFDGVIGKNIKDSINQFITELLLLLEKNKNLKDFTYFSYVKDVTNFLNIGVIFSNIYLINVDKKISTNVFNIIPNELYKKFMICLNNINNFLEWIPSDMDELNSRIYLIFGIIETMEKKLIDMLSDNDKNLLNDILTMIYNVNNIPNKIKFKVLDIQDMIKTLEKANKALLKQYLQDQQIEKPIIKHSVEKKYDPEPIVNKIIDIVDDIPKPAAVKPIFKGINYSSLKLVQLKSNSTPEVVAKAEQTIVVAKPVEVIVKPVEVLVKPVEVVASNEEVNVQQTKNYERKWRNRGNRDRHQDRQQDRQQDNRQDNRDRQHDHRQDRQQDNRQDNRDRQHDHRQDRQQDNRQDNRERHHDRQHDTKNGFRNKPRNDNLQKDSNINYNKNHSFPVIEKEDSDGFIKIERKPRNYSGSVTNTLANANTNTGSSNGSNVYKANKSISVKN</sequence>
<protein>
    <submittedName>
        <fullName evidence="2">Uncharacterized protein</fullName>
    </submittedName>
</protein>
<organism evidence="2">
    <name type="scientific">viral metagenome</name>
    <dbReference type="NCBI Taxonomy" id="1070528"/>
    <lineage>
        <taxon>unclassified sequences</taxon>
        <taxon>metagenomes</taxon>
        <taxon>organismal metagenomes</taxon>
    </lineage>
</organism>
<proteinExistence type="predicted"/>
<feature type="region of interest" description="Disordered" evidence="1">
    <location>
        <begin position="586"/>
        <end position="607"/>
    </location>
</feature>